<dbReference type="Pfam" id="PF04711">
    <property type="entry name" value="ApoA-II"/>
    <property type="match status" value="1"/>
</dbReference>
<sequence length="27" mass="3045">MKLLALTVLILTICHLEGLILRSHKSK</sequence>
<dbReference type="AlphaFoldDB" id="A0A4X2LUR8"/>
<keyword evidence="2" id="KW-1185">Reference proteome</keyword>
<proteinExistence type="predicted"/>
<reference evidence="1" key="2">
    <citation type="submission" date="2025-08" db="UniProtKB">
        <authorList>
            <consortium name="Ensembl"/>
        </authorList>
    </citation>
    <scope>IDENTIFICATION</scope>
</reference>
<protein>
    <submittedName>
        <fullName evidence="1">Uncharacterized protein</fullName>
    </submittedName>
</protein>
<dbReference type="Proteomes" id="UP000314987">
    <property type="component" value="Unassembled WGS sequence"/>
</dbReference>
<evidence type="ECO:0000313" key="2">
    <source>
        <dbReference type="Proteomes" id="UP000314987"/>
    </source>
</evidence>
<reference evidence="2" key="1">
    <citation type="submission" date="2018-12" db="EMBL/GenBank/DDBJ databases">
        <authorList>
            <person name="Yazar S."/>
        </authorList>
    </citation>
    <scope>NUCLEOTIDE SEQUENCE [LARGE SCALE GENOMIC DNA]</scope>
</reference>
<accession>A0A4X2LUR8</accession>
<dbReference type="GO" id="GO:0005576">
    <property type="term" value="C:extracellular region"/>
    <property type="evidence" value="ECO:0007669"/>
    <property type="project" value="InterPro"/>
</dbReference>
<reference evidence="1" key="3">
    <citation type="submission" date="2025-09" db="UniProtKB">
        <authorList>
            <consortium name="Ensembl"/>
        </authorList>
    </citation>
    <scope>IDENTIFICATION</scope>
</reference>
<evidence type="ECO:0000313" key="1">
    <source>
        <dbReference type="Ensembl" id="ENSVURP00010025255.1"/>
    </source>
</evidence>
<dbReference type="Ensembl" id="ENSVURT00010028759.1">
    <property type="protein sequence ID" value="ENSVURP00010025255.1"/>
    <property type="gene ID" value="ENSVURG00010019340.1"/>
</dbReference>
<dbReference type="GO" id="GO:0006869">
    <property type="term" value="P:lipid transport"/>
    <property type="evidence" value="ECO:0007669"/>
    <property type="project" value="InterPro"/>
</dbReference>
<dbReference type="InterPro" id="IPR006801">
    <property type="entry name" value="ApoA-II"/>
</dbReference>
<name>A0A4X2LUR8_VOMUR</name>
<dbReference type="GO" id="GO:0042157">
    <property type="term" value="P:lipoprotein metabolic process"/>
    <property type="evidence" value="ECO:0007669"/>
    <property type="project" value="InterPro"/>
</dbReference>
<dbReference type="GO" id="GO:0008289">
    <property type="term" value="F:lipid binding"/>
    <property type="evidence" value="ECO:0007669"/>
    <property type="project" value="InterPro"/>
</dbReference>
<dbReference type="GeneTree" id="ENSGT01010000229442"/>
<organism evidence="1 2">
    <name type="scientific">Vombatus ursinus</name>
    <name type="common">Common wombat</name>
    <dbReference type="NCBI Taxonomy" id="29139"/>
    <lineage>
        <taxon>Eukaryota</taxon>
        <taxon>Metazoa</taxon>
        <taxon>Chordata</taxon>
        <taxon>Craniata</taxon>
        <taxon>Vertebrata</taxon>
        <taxon>Euteleostomi</taxon>
        <taxon>Mammalia</taxon>
        <taxon>Metatheria</taxon>
        <taxon>Diprotodontia</taxon>
        <taxon>Vombatidae</taxon>
        <taxon>Vombatus</taxon>
    </lineage>
</organism>